<keyword evidence="3" id="KW-1185">Reference proteome</keyword>
<feature type="region of interest" description="Disordered" evidence="1">
    <location>
        <begin position="48"/>
        <end position="72"/>
    </location>
</feature>
<reference evidence="2" key="1">
    <citation type="submission" date="2023-07" db="EMBL/GenBank/DDBJ databases">
        <title>draft genome sequence of fig (Ficus carica).</title>
        <authorList>
            <person name="Takahashi T."/>
            <person name="Nishimura K."/>
        </authorList>
    </citation>
    <scope>NUCLEOTIDE SEQUENCE</scope>
</reference>
<name>A0AA88D161_FICCA</name>
<evidence type="ECO:0000313" key="2">
    <source>
        <dbReference type="EMBL" id="GMN24024.1"/>
    </source>
</evidence>
<dbReference type="Proteomes" id="UP001187192">
    <property type="component" value="Unassembled WGS sequence"/>
</dbReference>
<dbReference type="EMBL" id="BTGU01005495">
    <property type="protein sequence ID" value="GMN24024.1"/>
    <property type="molecule type" value="Genomic_DNA"/>
</dbReference>
<sequence>MGTCSMSITNPLLGLLRRTRPGARSRRKSVPARLAKSAQEVGGVEAAVAGSGAAKSISPSGVGGVGKKHGWR</sequence>
<evidence type="ECO:0000313" key="3">
    <source>
        <dbReference type="Proteomes" id="UP001187192"/>
    </source>
</evidence>
<accession>A0AA88D161</accession>
<protein>
    <submittedName>
        <fullName evidence="2">Uncharacterized protein</fullName>
    </submittedName>
</protein>
<gene>
    <name evidence="2" type="ORF">TIFTF001_047607</name>
</gene>
<comment type="caution">
    <text evidence="2">The sequence shown here is derived from an EMBL/GenBank/DDBJ whole genome shotgun (WGS) entry which is preliminary data.</text>
</comment>
<dbReference type="AlphaFoldDB" id="A0AA88D161"/>
<evidence type="ECO:0000256" key="1">
    <source>
        <dbReference type="SAM" id="MobiDB-lite"/>
    </source>
</evidence>
<proteinExistence type="predicted"/>
<organism evidence="2 3">
    <name type="scientific">Ficus carica</name>
    <name type="common">Common fig</name>
    <dbReference type="NCBI Taxonomy" id="3494"/>
    <lineage>
        <taxon>Eukaryota</taxon>
        <taxon>Viridiplantae</taxon>
        <taxon>Streptophyta</taxon>
        <taxon>Embryophyta</taxon>
        <taxon>Tracheophyta</taxon>
        <taxon>Spermatophyta</taxon>
        <taxon>Magnoliopsida</taxon>
        <taxon>eudicotyledons</taxon>
        <taxon>Gunneridae</taxon>
        <taxon>Pentapetalae</taxon>
        <taxon>rosids</taxon>
        <taxon>fabids</taxon>
        <taxon>Rosales</taxon>
        <taxon>Moraceae</taxon>
        <taxon>Ficeae</taxon>
        <taxon>Ficus</taxon>
    </lineage>
</organism>